<comment type="caution">
    <text evidence="2">The sequence shown here is derived from an EMBL/GenBank/DDBJ whole genome shotgun (WGS) entry which is preliminary data.</text>
</comment>
<proteinExistence type="predicted"/>
<protein>
    <recommendedName>
        <fullName evidence="1">NadR/Ttd14 AAA domain-containing protein</fullName>
    </recommendedName>
</protein>
<name>A0A4S4FUE2_9MICO</name>
<evidence type="ECO:0000313" key="3">
    <source>
        <dbReference type="Proteomes" id="UP000307380"/>
    </source>
</evidence>
<reference evidence="2 3" key="1">
    <citation type="submission" date="2019-04" db="EMBL/GenBank/DDBJ databases">
        <authorList>
            <person name="Jiang L."/>
        </authorList>
    </citation>
    <scope>NUCLEOTIDE SEQUENCE [LARGE SCALE GENOMIC DNA]</scope>
    <source>
        <strain evidence="2 3">YIM 131861</strain>
    </source>
</reference>
<gene>
    <name evidence="2" type="ORF">E6C70_08540</name>
</gene>
<organism evidence="2 3">
    <name type="scientific">Orlajensenia flava</name>
    <dbReference type="NCBI Taxonomy" id="2565934"/>
    <lineage>
        <taxon>Bacteria</taxon>
        <taxon>Bacillati</taxon>
        <taxon>Actinomycetota</taxon>
        <taxon>Actinomycetes</taxon>
        <taxon>Micrococcales</taxon>
        <taxon>Microbacteriaceae</taxon>
        <taxon>Orlajensenia</taxon>
    </lineage>
</organism>
<dbReference type="InterPro" id="IPR027417">
    <property type="entry name" value="P-loop_NTPase"/>
</dbReference>
<dbReference type="Pfam" id="PF13521">
    <property type="entry name" value="AAA_28"/>
    <property type="match status" value="1"/>
</dbReference>
<keyword evidence="3" id="KW-1185">Reference proteome</keyword>
<accession>A0A4S4FUE2</accession>
<dbReference type="InterPro" id="IPR038727">
    <property type="entry name" value="NadR/Ttd14_AAA_dom"/>
</dbReference>
<dbReference type="EMBL" id="SSSN01000005">
    <property type="protein sequence ID" value="THG34323.1"/>
    <property type="molecule type" value="Genomic_DNA"/>
</dbReference>
<dbReference type="OrthoDB" id="3249147at2"/>
<evidence type="ECO:0000259" key="1">
    <source>
        <dbReference type="Pfam" id="PF13521"/>
    </source>
</evidence>
<feature type="domain" description="NadR/Ttd14 AAA" evidence="1">
    <location>
        <begin position="32"/>
        <end position="201"/>
    </location>
</feature>
<dbReference type="Proteomes" id="UP000307380">
    <property type="component" value="Unassembled WGS sequence"/>
</dbReference>
<sequence length="253" mass="28610">MTSRILQRMASSERRVYRGPYIRRDEGRHCATGTTTLATALVDHYRRAAGFESIVFVPEYGRQFIYELHAETEAALGRPVGPADLVWLPEHFARIARQQNALENAAALACPLVIADTDALATELWERRYLGSTSPETALFGTTELPRRDVYLVTDHAGVAFEKDGWRDGDHIRAQMTGWFIEELTRRGHSWVLLSGSHDERMRYAVRLIDALWARGSTFASPDWADRTRLPENTEVSRSTRRAVVPPATDLLS</sequence>
<dbReference type="AlphaFoldDB" id="A0A4S4FUE2"/>
<evidence type="ECO:0000313" key="2">
    <source>
        <dbReference type="EMBL" id="THG34323.1"/>
    </source>
</evidence>
<dbReference type="Gene3D" id="3.40.50.300">
    <property type="entry name" value="P-loop containing nucleotide triphosphate hydrolases"/>
    <property type="match status" value="1"/>
</dbReference>